<feature type="transmembrane region" description="Helical" evidence="1">
    <location>
        <begin position="253"/>
        <end position="275"/>
    </location>
</feature>
<comment type="caution">
    <text evidence="2">The sequence shown here is derived from an EMBL/GenBank/DDBJ whole genome shotgun (WGS) entry which is preliminary data.</text>
</comment>
<dbReference type="InterPro" id="IPR018710">
    <property type="entry name" value="DUF2232"/>
</dbReference>
<feature type="transmembrane region" description="Helical" evidence="1">
    <location>
        <begin position="281"/>
        <end position="307"/>
    </location>
</feature>
<dbReference type="Pfam" id="PF09991">
    <property type="entry name" value="DUF2232"/>
    <property type="match status" value="1"/>
</dbReference>
<feature type="transmembrane region" description="Helical" evidence="1">
    <location>
        <begin position="222"/>
        <end position="241"/>
    </location>
</feature>
<dbReference type="AlphaFoldDB" id="A0A849SRF9"/>
<dbReference type="Proteomes" id="UP000580839">
    <property type="component" value="Unassembled WGS sequence"/>
</dbReference>
<protein>
    <submittedName>
        <fullName evidence="2">DUF2232 domain-containing protein</fullName>
    </submittedName>
</protein>
<organism evidence="2 3">
    <name type="scientific">Eiseniibacteriota bacterium</name>
    <dbReference type="NCBI Taxonomy" id="2212470"/>
    <lineage>
        <taxon>Bacteria</taxon>
        <taxon>Candidatus Eiseniibacteriota</taxon>
    </lineage>
</organism>
<evidence type="ECO:0000313" key="2">
    <source>
        <dbReference type="EMBL" id="NOT35214.1"/>
    </source>
</evidence>
<evidence type="ECO:0000313" key="3">
    <source>
        <dbReference type="Proteomes" id="UP000580839"/>
    </source>
</evidence>
<gene>
    <name evidence="2" type="ORF">HOP12_13790</name>
</gene>
<proteinExistence type="predicted"/>
<name>A0A849SRF9_UNCEI</name>
<sequence length="326" mass="35354">MISTAELGRSRGAGWRAVFIVAGLAAGAWATPSPWGWLWLLVPLVVAASLLLCWRFGVWGVVTPVALQVGSMLASGPANPWLWWVPVTALSGAWMGLREEGGGPGSGHRAWMLLPLLVLAAALPWTPGYPTLVSRMQSMLDEGSRQRVEMLRQMGYDGERLQTAQHLGEESDALVRRALPFALPSLMFLWVAMLVTAGRVIAGRAAAWIRWPPLSDHPFANWRLPDGALWLFLAGLGLVLLGRPELMPTAWTLLAVPGIGFCLQGVAVVESLLLARGVPHAIIALTLLFVFVMALPVFLMTSACLGLSDVWLDFRRLESDVEAEPS</sequence>
<feature type="transmembrane region" description="Helical" evidence="1">
    <location>
        <begin position="12"/>
        <end position="30"/>
    </location>
</feature>
<dbReference type="EMBL" id="JABFRW010000181">
    <property type="protein sequence ID" value="NOT35214.1"/>
    <property type="molecule type" value="Genomic_DNA"/>
</dbReference>
<accession>A0A849SRF9</accession>
<feature type="transmembrane region" description="Helical" evidence="1">
    <location>
        <begin position="181"/>
        <end position="202"/>
    </location>
</feature>
<keyword evidence="1" id="KW-0812">Transmembrane</keyword>
<feature type="transmembrane region" description="Helical" evidence="1">
    <location>
        <begin position="109"/>
        <end position="129"/>
    </location>
</feature>
<keyword evidence="1" id="KW-1133">Transmembrane helix</keyword>
<evidence type="ECO:0000256" key="1">
    <source>
        <dbReference type="SAM" id="Phobius"/>
    </source>
</evidence>
<reference evidence="2 3" key="1">
    <citation type="submission" date="2020-04" db="EMBL/GenBank/DDBJ databases">
        <title>Metagenomic profiling of ammonia- and methane-oxidizing microorganisms in a Dutch drinking water treatment plant.</title>
        <authorList>
            <person name="Poghosyan L."/>
            <person name="Leucker S."/>
        </authorList>
    </citation>
    <scope>NUCLEOTIDE SEQUENCE [LARGE SCALE GENOMIC DNA]</scope>
    <source>
        <strain evidence="2">S-RSF-IL-03</strain>
    </source>
</reference>
<feature type="transmembrane region" description="Helical" evidence="1">
    <location>
        <begin position="36"/>
        <end position="69"/>
    </location>
</feature>
<keyword evidence="1" id="KW-0472">Membrane</keyword>